<keyword evidence="5" id="KW-1185">Reference proteome</keyword>
<dbReference type="EMBL" id="BNAJ01000005">
    <property type="protein sequence ID" value="GHF45140.1"/>
    <property type="molecule type" value="Genomic_DNA"/>
</dbReference>
<evidence type="ECO:0000259" key="1">
    <source>
        <dbReference type="Pfam" id="PF04965"/>
    </source>
</evidence>
<dbReference type="InterPro" id="IPR007048">
    <property type="entry name" value="IraD/Gp25-like"/>
</dbReference>
<organism evidence="3 4">
    <name type="scientific">Deinococcus metalli</name>
    <dbReference type="NCBI Taxonomy" id="1141878"/>
    <lineage>
        <taxon>Bacteria</taxon>
        <taxon>Thermotogati</taxon>
        <taxon>Deinococcota</taxon>
        <taxon>Deinococci</taxon>
        <taxon>Deinococcales</taxon>
        <taxon>Deinococcaceae</taxon>
        <taxon>Deinococcus</taxon>
    </lineage>
</organism>
<reference evidence="2" key="4">
    <citation type="submission" date="2024-05" db="EMBL/GenBank/DDBJ databases">
        <authorList>
            <person name="Sun Q."/>
            <person name="Zhou Y."/>
        </authorList>
    </citation>
    <scope>NUCLEOTIDE SEQUENCE</scope>
    <source>
        <strain evidence="2">CGMCC 1.18437</strain>
    </source>
</reference>
<reference evidence="5" key="2">
    <citation type="journal article" date="2019" name="Int. J. Syst. Evol. Microbiol.">
        <title>The Global Catalogue of Microorganisms (GCM) 10K type strain sequencing project: providing services to taxonomists for standard genome sequencing and annotation.</title>
        <authorList>
            <consortium name="The Broad Institute Genomics Platform"/>
            <consortium name="The Broad Institute Genome Sequencing Center for Infectious Disease"/>
            <person name="Wu L."/>
            <person name="Ma J."/>
        </authorList>
    </citation>
    <scope>NUCLEOTIDE SEQUENCE [LARGE SCALE GENOMIC DNA]</scope>
    <source>
        <strain evidence="5">CGMCC 1.18437</strain>
    </source>
</reference>
<sequence>MTAPDQGWRFVHPDLDATEAAADGPGLRLTPGGGVQLASGAALVRQSLLLLISTRPGERVMRPTYGCHLSRLMFAPNDDTTAGLAIHYVRQAIERWEPRVQILHLDAGRDPDVPELLRLTLRYRVRAILHEDHLQVRLNLAGSGGED</sequence>
<evidence type="ECO:0000313" key="4">
    <source>
        <dbReference type="Proteomes" id="UP000539473"/>
    </source>
</evidence>
<name>A0A7W8NRD1_9DEIO</name>
<evidence type="ECO:0000313" key="3">
    <source>
        <dbReference type="EMBL" id="MBB5376758.1"/>
    </source>
</evidence>
<comment type="caution">
    <text evidence="3">The sequence shown here is derived from an EMBL/GenBank/DDBJ whole genome shotgun (WGS) entry which is preliminary data.</text>
</comment>
<dbReference type="AlphaFoldDB" id="A0A7W8NRD1"/>
<dbReference type="Gene3D" id="3.10.450.40">
    <property type="match status" value="1"/>
</dbReference>
<feature type="domain" description="IraD/Gp25-like" evidence="1">
    <location>
        <begin position="39"/>
        <end position="127"/>
    </location>
</feature>
<reference evidence="2" key="1">
    <citation type="journal article" date="2014" name="Int. J. Syst. Evol. Microbiol.">
        <title>Complete genome of a new Firmicutes species belonging to the dominant human colonic microbiota ('Ruminococcus bicirculans') reveals two chromosomes and a selective capacity to utilize plant glucans.</title>
        <authorList>
            <consortium name="NISC Comparative Sequencing Program"/>
            <person name="Wegmann U."/>
            <person name="Louis P."/>
            <person name="Goesmann A."/>
            <person name="Henrissat B."/>
            <person name="Duncan S.H."/>
            <person name="Flint H.J."/>
        </authorList>
    </citation>
    <scope>NUCLEOTIDE SEQUENCE</scope>
    <source>
        <strain evidence="2">CGMCC 1.18437</strain>
    </source>
</reference>
<protein>
    <recommendedName>
        <fullName evidence="1">IraD/Gp25-like domain-containing protein</fullName>
    </recommendedName>
</protein>
<dbReference type="SUPFAM" id="SSF160719">
    <property type="entry name" value="gpW/gp25-like"/>
    <property type="match status" value="1"/>
</dbReference>
<reference evidence="3 4" key="3">
    <citation type="submission" date="2020-08" db="EMBL/GenBank/DDBJ databases">
        <title>Genomic Encyclopedia of Type Strains, Phase IV (KMG-IV): sequencing the most valuable type-strain genomes for metagenomic binning, comparative biology and taxonomic classification.</title>
        <authorList>
            <person name="Goeker M."/>
        </authorList>
    </citation>
    <scope>NUCLEOTIDE SEQUENCE [LARGE SCALE GENOMIC DNA]</scope>
    <source>
        <strain evidence="3 4">DSM 27521</strain>
    </source>
</reference>
<dbReference type="EMBL" id="JACHFK010000005">
    <property type="protein sequence ID" value="MBB5376758.1"/>
    <property type="molecule type" value="Genomic_DNA"/>
</dbReference>
<dbReference type="Proteomes" id="UP000539473">
    <property type="component" value="Unassembled WGS sequence"/>
</dbReference>
<dbReference type="RefSeq" id="WP_184111707.1">
    <property type="nucleotide sequence ID" value="NZ_BNAJ01000005.1"/>
</dbReference>
<accession>A0A7W8NRD1</accession>
<dbReference type="Proteomes" id="UP000619376">
    <property type="component" value="Unassembled WGS sequence"/>
</dbReference>
<dbReference type="Pfam" id="PF04965">
    <property type="entry name" value="GPW_gp25"/>
    <property type="match status" value="1"/>
</dbReference>
<evidence type="ECO:0000313" key="5">
    <source>
        <dbReference type="Proteomes" id="UP000619376"/>
    </source>
</evidence>
<gene>
    <name evidence="2" type="ORF">GCM10017781_21870</name>
    <name evidence="3" type="ORF">HNQ07_002222</name>
</gene>
<evidence type="ECO:0000313" key="2">
    <source>
        <dbReference type="EMBL" id="GHF45140.1"/>
    </source>
</evidence>
<proteinExistence type="predicted"/>